<proteinExistence type="predicted"/>
<feature type="transmembrane region" description="Helical" evidence="7">
    <location>
        <begin position="198"/>
        <end position="226"/>
    </location>
</feature>
<evidence type="ECO:0000256" key="5">
    <source>
        <dbReference type="ARBA" id="ARBA00022989"/>
    </source>
</evidence>
<feature type="transmembrane region" description="Helical" evidence="7">
    <location>
        <begin position="86"/>
        <end position="106"/>
    </location>
</feature>
<dbReference type="Pfam" id="PF05977">
    <property type="entry name" value="MFS_3"/>
    <property type="match status" value="1"/>
</dbReference>
<organism evidence="9 10">
    <name type="scientific">Candidatus Aquicultor secundus</name>
    <dbReference type="NCBI Taxonomy" id="1973895"/>
    <lineage>
        <taxon>Bacteria</taxon>
        <taxon>Bacillati</taxon>
        <taxon>Actinomycetota</taxon>
        <taxon>Candidatus Aquicultoria</taxon>
        <taxon>Candidatus Aquicultorales</taxon>
        <taxon>Candidatus Aquicultoraceae</taxon>
        <taxon>Candidatus Aquicultor</taxon>
    </lineage>
</organism>
<keyword evidence="3" id="KW-1003">Cell membrane</keyword>
<feature type="transmembrane region" description="Helical" evidence="7">
    <location>
        <begin position="51"/>
        <end position="74"/>
    </location>
</feature>
<feature type="transmembrane region" description="Helical" evidence="7">
    <location>
        <begin position="258"/>
        <end position="281"/>
    </location>
</feature>
<dbReference type="PROSITE" id="PS50850">
    <property type="entry name" value="MFS"/>
    <property type="match status" value="1"/>
</dbReference>
<gene>
    <name evidence="9" type="ORF">COY37_03350</name>
</gene>
<dbReference type="CDD" id="cd06173">
    <property type="entry name" value="MFS_MefA_like"/>
    <property type="match status" value="1"/>
</dbReference>
<evidence type="ECO:0000256" key="4">
    <source>
        <dbReference type="ARBA" id="ARBA00022692"/>
    </source>
</evidence>
<dbReference type="AlphaFoldDB" id="A0A2M7T987"/>
<comment type="caution">
    <text evidence="9">The sequence shown here is derived from an EMBL/GenBank/DDBJ whole genome shotgun (WGS) entry which is preliminary data.</text>
</comment>
<evidence type="ECO:0000256" key="3">
    <source>
        <dbReference type="ARBA" id="ARBA00022475"/>
    </source>
</evidence>
<dbReference type="PANTHER" id="PTHR23513">
    <property type="entry name" value="INTEGRAL MEMBRANE EFFLUX PROTEIN-RELATED"/>
    <property type="match status" value="1"/>
</dbReference>
<dbReference type="RefSeq" id="WP_286976086.1">
    <property type="nucleotide sequence ID" value="NZ_PEXG01000136.1"/>
</dbReference>
<sequence>MDKNHNELGNDRLTETEVLETEAASPEAALIEKGTRRWSLFSSLRYAEYRYLWSGALLSNIGTWIQSVALGLFVFQLTHSEFTLGLVNFSSSIPTLFLALVGGIVADRYQRRSLIIVTQVVQMLLALTLGILISLHTANVANIIIISLVTGIASSFGFPAWLSLIPELVPKKDLLNAVALNSAQFNVARLIGPAIAGFIISLLGVAASFYINSLSFLAVIIALLLIKPPPIKIRKSEVSVWKNFTEGINYAKEHTSAAVLLICVGTLTTFGMSHTTLMPVYAIDILKTGARGLGYLFAATGLGAVTGALIVAGLTHIIPRRNLIKLGIFSYSILLLVFAFSKVFIISLLAQVGIGIAFLTTTSSINTSLQLMAPTQIRGRVMSLFVWAFMGLFPIGSLIVGSLARLIGSPPTLAIGAAVLLITSAILYFRPQLLENVG</sequence>
<feature type="transmembrane region" description="Helical" evidence="7">
    <location>
        <begin position="384"/>
        <end position="407"/>
    </location>
</feature>
<keyword evidence="6 7" id="KW-0472">Membrane</keyword>
<dbReference type="InterPro" id="IPR010290">
    <property type="entry name" value="TM_effector"/>
</dbReference>
<feature type="domain" description="Major facilitator superfamily (MFS) profile" evidence="8">
    <location>
        <begin position="48"/>
        <end position="435"/>
    </location>
</feature>
<keyword evidence="5 7" id="KW-1133">Transmembrane helix</keyword>
<evidence type="ECO:0000313" key="10">
    <source>
        <dbReference type="Proteomes" id="UP000230956"/>
    </source>
</evidence>
<dbReference type="PANTHER" id="PTHR23513:SF11">
    <property type="entry name" value="STAPHYLOFERRIN A TRANSPORTER"/>
    <property type="match status" value="1"/>
</dbReference>
<dbReference type="GO" id="GO:0022857">
    <property type="term" value="F:transmembrane transporter activity"/>
    <property type="evidence" value="ECO:0007669"/>
    <property type="project" value="InterPro"/>
</dbReference>
<accession>A0A2M7T987</accession>
<evidence type="ECO:0000313" key="9">
    <source>
        <dbReference type="EMBL" id="PIZ40663.1"/>
    </source>
</evidence>
<feature type="transmembrane region" description="Helical" evidence="7">
    <location>
        <begin position="293"/>
        <end position="314"/>
    </location>
</feature>
<dbReference type="PRINTS" id="PR01988">
    <property type="entry name" value="EXPORTERBACE"/>
</dbReference>
<evidence type="ECO:0000256" key="7">
    <source>
        <dbReference type="SAM" id="Phobius"/>
    </source>
</evidence>
<dbReference type="Proteomes" id="UP000230956">
    <property type="component" value="Unassembled WGS sequence"/>
</dbReference>
<dbReference type="EMBL" id="PFNG01000084">
    <property type="protein sequence ID" value="PIZ40663.1"/>
    <property type="molecule type" value="Genomic_DNA"/>
</dbReference>
<feature type="transmembrane region" description="Helical" evidence="7">
    <location>
        <begin position="413"/>
        <end position="429"/>
    </location>
</feature>
<dbReference type="Gene3D" id="1.20.1250.20">
    <property type="entry name" value="MFS general substrate transporter like domains"/>
    <property type="match status" value="1"/>
</dbReference>
<dbReference type="GO" id="GO:0005886">
    <property type="term" value="C:plasma membrane"/>
    <property type="evidence" value="ECO:0007669"/>
    <property type="project" value="UniProtKB-SubCell"/>
</dbReference>
<feature type="transmembrane region" description="Helical" evidence="7">
    <location>
        <begin position="113"/>
        <end position="135"/>
    </location>
</feature>
<dbReference type="SUPFAM" id="SSF103473">
    <property type="entry name" value="MFS general substrate transporter"/>
    <property type="match status" value="1"/>
</dbReference>
<feature type="transmembrane region" description="Helical" evidence="7">
    <location>
        <begin position="352"/>
        <end position="372"/>
    </location>
</feature>
<evidence type="ECO:0000256" key="6">
    <source>
        <dbReference type="ARBA" id="ARBA00023136"/>
    </source>
</evidence>
<evidence type="ECO:0000256" key="2">
    <source>
        <dbReference type="ARBA" id="ARBA00022448"/>
    </source>
</evidence>
<name>A0A2M7T987_9ACTN</name>
<feature type="transmembrane region" description="Helical" evidence="7">
    <location>
        <begin position="174"/>
        <end position="192"/>
    </location>
</feature>
<evidence type="ECO:0000259" key="8">
    <source>
        <dbReference type="PROSITE" id="PS50850"/>
    </source>
</evidence>
<feature type="transmembrane region" description="Helical" evidence="7">
    <location>
        <begin position="326"/>
        <end position="346"/>
    </location>
</feature>
<evidence type="ECO:0000256" key="1">
    <source>
        <dbReference type="ARBA" id="ARBA00004651"/>
    </source>
</evidence>
<feature type="transmembrane region" description="Helical" evidence="7">
    <location>
        <begin position="141"/>
        <end position="162"/>
    </location>
</feature>
<dbReference type="InterPro" id="IPR036259">
    <property type="entry name" value="MFS_trans_sf"/>
</dbReference>
<reference evidence="10" key="1">
    <citation type="submission" date="2017-09" db="EMBL/GenBank/DDBJ databases">
        <title>Depth-based differentiation of microbial function through sediment-hosted aquifers and enrichment of novel symbionts in the deep terrestrial subsurface.</title>
        <authorList>
            <person name="Probst A.J."/>
            <person name="Ladd B."/>
            <person name="Jarett J.K."/>
            <person name="Geller-Mcgrath D.E."/>
            <person name="Sieber C.M.K."/>
            <person name="Emerson J.B."/>
            <person name="Anantharaman K."/>
            <person name="Thomas B.C."/>
            <person name="Malmstrom R."/>
            <person name="Stieglmeier M."/>
            <person name="Klingl A."/>
            <person name="Woyke T."/>
            <person name="Ryan C.M."/>
            <person name="Banfield J.F."/>
        </authorList>
    </citation>
    <scope>NUCLEOTIDE SEQUENCE [LARGE SCALE GENOMIC DNA]</scope>
</reference>
<dbReference type="InterPro" id="IPR020846">
    <property type="entry name" value="MFS_dom"/>
</dbReference>
<keyword evidence="4 7" id="KW-0812">Transmembrane</keyword>
<comment type="subcellular location">
    <subcellularLocation>
        <location evidence="1">Cell membrane</location>
        <topology evidence="1">Multi-pass membrane protein</topology>
    </subcellularLocation>
</comment>
<protein>
    <submittedName>
        <fullName evidence="9">MFS transporter</fullName>
    </submittedName>
</protein>
<keyword evidence="2" id="KW-0813">Transport</keyword>
<dbReference type="InterPro" id="IPR022324">
    <property type="entry name" value="Bacilysin_exporter_BacE_put"/>
</dbReference>